<dbReference type="SUPFAM" id="SSF50129">
    <property type="entry name" value="GroES-like"/>
    <property type="match status" value="1"/>
</dbReference>
<dbReference type="AlphaFoldDB" id="A9WG37"/>
<dbReference type="Pfam" id="PF08240">
    <property type="entry name" value="ADH_N"/>
    <property type="match status" value="1"/>
</dbReference>
<dbReference type="InterPro" id="IPR051397">
    <property type="entry name" value="Zn-ADH-like_protein"/>
</dbReference>
<dbReference type="Gene3D" id="3.40.50.720">
    <property type="entry name" value="NAD(P)-binding Rossmann-like Domain"/>
    <property type="match status" value="1"/>
</dbReference>
<dbReference type="InParanoid" id="A9WG37"/>
<keyword evidence="3" id="KW-1185">Reference proteome</keyword>
<protein>
    <submittedName>
        <fullName evidence="2">Quinone oxidoreductase, YhdH/YhfP family</fullName>
    </submittedName>
</protein>
<dbReference type="STRING" id="324602.Caur_2992"/>
<dbReference type="CDD" id="cd08288">
    <property type="entry name" value="MDR_yhdh"/>
    <property type="match status" value="1"/>
</dbReference>
<dbReference type="EMBL" id="CP000909">
    <property type="protein sequence ID" value="ABY36191.1"/>
    <property type="molecule type" value="Genomic_DNA"/>
</dbReference>
<dbReference type="SMART" id="SM00829">
    <property type="entry name" value="PKS_ER"/>
    <property type="match status" value="1"/>
</dbReference>
<dbReference type="PANTHER" id="PTHR43677">
    <property type="entry name" value="SHORT-CHAIN DEHYDROGENASE/REDUCTASE"/>
    <property type="match status" value="1"/>
</dbReference>
<reference evidence="3" key="1">
    <citation type="journal article" date="2011" name="BMC Genomics">
        <title>Complete genome sequence of the filamentous anoxygenic phototrophic bacterium Chloroflexus aurantiacus.</title>
        <authorList>
            <person name="Tang K.H."/>
            <person name="Barry K."/>
            <person name="Chertkov O."/>
            <person name="Dalin E."/>
            <person name="Han C.S."/>
            <person name="Hauser L.J."/>
            <person name="Honchak B.M."/>
            <person name="Karbach L.E."/>
            <person name="Land M.L."/>
            <person name="Lapidus A."/>
            <person name="Larimer F.W."/>
            <person name="Mikhailova N."/>
            <person name="Pitluck S."/>
            <person name="Pierson B.K."/>
            <person name="Blankenship R.E."/>
        </authorList>
    </citation>
    <scope>NUCLEOTIDE SEQUENCE [LARGE SCALE GENOMIC DNA]</scope>
    <source>
        <strain evidence="3">ATCC 29366 / DSM 635 / J-10-fl</strain>
    </source>
</reference>
<dbReference type="SUPFAM" id="SSF51735">
    <property type="entry name" value="NAD(P)-binding Rossmann-fold domains"/>
    <property type="match status" value="1"/>
</dbReference>
<feature type="domain" description="Enoyl reductase (ER)" evidence="1">
    <location>
        <begin position="23"/>
        <end position="334"/>
    </location>
</feature>
<evidence type="ECO:0000259" key="1">
    <source>
        <dbReference type="SMART" id="SM00829"/>
    </source>
</evidence>
<dbReference type="HOGENOM" id="CLU_026673_26_3_0"/>
<dbReference type="InterPro" id="IPR013154">
    <property type="entry name" value="ADH-like_N"/>
</dbReference>
<dbReference type="EnsemblBacteria" id="ABY36191">
    <property type="protein sequence ID" value="ABY36191"/>
    <property type="gene ID" value="Caur_2992"/>
</dbReference>
<dbReference type="Proteomes" id="UP000002008">
    <property type="component" value="Chromosome"/>
</dbReference>
<dbReference type="PATRIC" id="fig|324602.8.peg.3391"/>
<dbReference type="Pfam" id="PF00107">
    <property type="entry name" value="ADH_zinc_N"/>
    <property type="match status" value="1"/>
</dbReference>
<dbReference type="GO" id="GO:0043957">
    <property type="term" value="F:acryloyl-CoA reductase (NADPH) activity"/>
    <property type="evidence" value="ECO:0000318"/>
    <property type="project" value="GO_Central"/>
</dbReference>
<evidence type="ECO:0000313" key="2">
    <source>
        <dbReference type="EMBL" id="ABY36191.1"/>
    </source>
</evidence>
<dbReference type="eggNOG" id="COG0604">
    <property type="taxonomic scope" value="Bacteria"/>
</dbReference>
<dbReference type="KEGG" id="cau:Caur_2992"/>
<dbReference type="InterPro" id="IPR011032">
    <property type="entry name" value="GroES-like_sf"/>
</dbReference>
<dbReference type="PANTHER" id="PTHR43677:SF1">
    <property type="entry name" value="ACRYLYL-COA REDUCTASE ACUI-RELATED"/>
    <property type="match status" value="1"/>
</dbReference>
<accession>A9WG37</accession>
<evidence type="ECO:0000313" key="3">
    <source>
        <dbReference type="Proteomes" id="UP000002008"/>
    </source>
</evidence>
<dbReference type="InterPro" id="IPR020843">
    <property type="entry name" value="ER"/>
</dbReference>
<proteinExistence type="predicted"/>
<organism evidence="2 3">
    <name type="scientific">Chloroflexus aurantiacus (strain ATCC 29366 / DSM 635 / J-10-fl)</name>
    <dbReference type="NCBI Taxonomy" id="324602"/>
    <lineage>
        <taxon>Bacteria</taxon>
        <taxon>Bacillati</taxon>
        <taxon>Chloroflexota</taxon>
        <taxon>Chloroflexia</taxon>
        <taxon>Chloroflexales</taxon>
        <taxon>Chloroflexineae</taxon>
        <taxon>Chloroflexaceae</taxon>
        <taxon>Chloroflexus</taxon>
    </lineage>
</organism>
<sequence length="338" mass="35731">MRSKGAGEMSEERFTALVVEEGGDGRRVEFRELPLSALPAGDVLVKVAYSTLNYKDGLAITGKGKILRSSPLAPGIDFAGTVVESADPRYRPGDPVVLTGWGVGERHWGGYSQYTRVKGEWLVPLPEGMSLKHAMTIGTAGFTAMLCVLALERHGFIPGREVLVTGAAGGVGSVAVALLAKAGHQVVAATGRPHEEAYLRELGASAILDRSVLSGPGRPLESERWGGAVDTVGGAVLSGVLRAMAMRSAVAICGNAGGAEFTTSVYPFILRGVTMIGVESVMVPREERLAAWARLAHDLSPDLLERMTTVIPFADLPAYAEQITNAQTRGRVVVDVNR</sequence>
<gene>
    <name evidence="2" type="ordered locus">Caur_2992</name>
</gene>
<dbReference type="Gene3D" id="3.90.180.10">
    <property type="entry name" value="Medium-chain alcohol dehydrogenases, catalytic domain"/>
    <property type="match status" value="1"/>
</dbReference>
<dbReference type="InterPro" id="IPR013149">
    <property type="entry name" value="ADH-like_C"/>
</dbReference>
<dbReference type="InterPro" id="IPR036291">
    <property type="entry name" value="NAD(P)-bd_dom_sf"/>
</dbReference>
<name>A9WG37_CHLAA</name>
<dbReference type="NCBIfam" id="TIGR02823">
    <property type="entry name" value="oxido_YhdH"/>
    <property type="match status" value="1"/>
</dbReference>
<dbReference type="FunCoup" id="A9WG37">
    <property type="interactions" value="35"/>
</dbReference>
<dbReference type="InterPro" id="IPR014188">
    <property type="entry name" value="Acrylyl-CoA_reductase_AcuI"/>
</dbReference>